<evidence type="ECO:0000256" key="2">
    <source>
        <dbReference type="SAM" id="MobiDB-lite"/>
    </source>
</evidence>
<keyword evidence="1 4" id="KW-0808">Transferase</keyword>
<dbReference type="eggNOG" id="arCOG01871">
    <property type="taxonomic scope" value="Archaea"/>
</dbReference>
<dbReference type="SUPFAM" id="SSF53448">
    <property type="entry name" value="Nucleotide-diphospho-sugar transferases"/>
    <property type="match status" value="1"/>
</dbReference>
<dbReference type="STRING" id="1227454.C446_12092"/>
<dbReference type="InterPro" id="IPR029044">
    <property type="entry name" value="Nucleotide-diphossugar_trans"/>
</dbReference>
<feature type="domain" description="MobA-like NTP transferase" evidence="3">
    <location>
        <begin position="3"/>
        <end position="133"/>
    </location>
</feature>
<evidence type="ECO:0000313" key="4">
    <source>
        <dbReference type="EMBL" id="EMA35663.1"/>
    </source>
</evidence>
<feature type="compositionally biased region" description="Acidic residues" evidence="2">
    <location>
        <begin position="211"/>
        <end position="220"/>
    </location>
</feature>
<dbReference type="PANTHER" id="PTHR19136">
    <property type="entry name" value="MOLYBDENUM COFACTOR GUANYLYLTRANSFERASE"/>
    <property type="match status" value="1"/>
</dbReference>
<keyword evidence="5" id="KW-1185">Reference proteome</keyword>
<feature type="region of interest" description="Disordered" evidence="2">
    <location>
        <begin position="200"/>
        <end position="220"/>
    </location>
</feature>
<dbReference type="InterPro" id="IPR025877">
    <property type="entry name" value="MobA-like_NTP_Trfase"/>
</dbReference>
<dbReference type="GO" id="GO:0016779">
    <property type="term" value="F:nucleotidyltransferase activity"/>
    <property type="evidence" value="ECO:0007669"/>
    <property type="project" value="UniProtKB-ARBA"/>
</dbReference>
<dbReference type="Proteomes" id="UP000011607">
    <property type="component" value="Unassembled WGS sequence"/>
</dbReference>
<evidence type="ECO:0000256" key="1">
    <source>
        <dbReference type="ARBA" id="ARBA00022679"/>
    </source>
</evidence>
<reference evidence="4 5" key="1">
    <citation type="journal article" date="2014" name="PLoS Genet.">
        <title>Phylogenetically driven sequencing of extremely halophilic archaea reveals strategies for static and dynamic osmo-response.</title>
        <authorList>
            <person name="Becker E.A."/>
            <person name="Seitzer P.M."/>
            <person name="Tritt A."/>
            <person name="Larsen D."/>
            <person name="Krusor M."/>
            <person name="Yao A.I."/>
            <person name="Wu D."/>
            <person name="Madern D."/>
            <person name="Eisen J.A."/>
            <person name="Darling A.E."/>
            <person name="Facciotti M.T."/>
        </authorList>
    </citation>
    <scope>NUCLEOTIDE SEQUENCE [LARGE SCALE GENOMIC DNA]</scope>
    <source>
        <strain evidence="4 5">JCM 10879</strain>
    </source>
</reference>
<dbReference type="PATRIC" id="fig|1227454.3.peg.2470"/>
<sequence length="220" mass="22812">MDALVMCGGKGTRLESTREKPLYPIAGEPMIDRVLAALSDSAVATVHAAASPNAPGTRTRLERDERVRTIETPGEGYVADLLAALESPAVSPPVLSVAADLPLLAATVVDRVLAVYGGQGSLTVCVPVALKHRLGVSIDSRLESATHLAPTGVNVVGATDSDANSNQRKSQPMHVSYDSRLAINVNRPEDARVAADFLAGPGTRAGVGADANEDENGVSR</sequence>
<dbReference type="AlphaFoldDB" id="M0LRD8"/>
<evidence type="ECO:0000313" key="5">
    <source>
        <dbReference type="Proteomes" id="UP000011607"/>
    </source>
</evidence>
<dbReference type="Pfam" id="PF12804">
    <property type="entry name" value="NTP_transf_3"/>
    <property type="match status" value="1"/>
</dbReference>
<name>M0LRD8_9EURY</name>
<dbReference type="Gene3D" id="3.90.550.10">
    <property type="entry name" value="Spore Coat Polysaccharide Biosynthesis Protein SpsA, Chain A"/>
    <property type="match status" value="1"/>
</dbReference>
<gene>
    <name evidence="4" type="ORF">C446_12092</name>
</gene>
<dbReference type="EMBL" id="AOMA01000120">
    <property type="protein sequence ID" value="EMA35663.1"/>
    <property type="molecule type" value="Genomic_DNA"/>
</dbReference>
<dbReference type="PANTHER" id="PTHR19136:SF86">
    <property type="entry name" value="ADENOSYLCOBINAMIDE-PHOSPHATE GUANYLYLTRANSFERASE"/>
    <property type="match status" value="1"/>
</dbReference>
<proteinExistence type="predicted"/>
<protein>
    <submittedName>
        <fullName evidence="4">GTP:adenosylcobinamide-phosphateguanylyl transferase-like protein</fullName>
    </submittedName>
</protein>
<evidence type="ECO:0000259" key="3">
    <source>
        <dbReference type="Pfam" id="PF12804"/>
    </source>
</evidence>
<comment type="caution">
    <text evidence="4">The sequence shown here is derived from an EMBL/GenBank/DDBJ whole genome shotgun (WGS) entry which is preliminary data.</text>
</comment>
<accession>M0LRD8</accession>
<organism evidence="4 5">
    <name type="scientific">Halobiforma nitratireducens JCM 10879</name>
    <dbReference type="NCBI Taxonomy" id="1227454"/>
    <lineage>
        <taxon>Archaea</taxon>
        <taxon>Methanobacteriati</taxon>
        <taxon>Methanobacteriota</taxon>
        <taxon>Stenosarchaea group</taxon>
        <taxon>Halobacteria</taxon>
        <taxon>Halobacteriales</taxon>
        <taxon>Natrialbaceae</taxon>
        <taxon>Halobiforma</taxon>
    </lineage>
</organism>